<dbReference type="Proteomes" id="UP000305921">
    <property type="component" value="Unassembled WGS sequence"/>
</dbReference>
<name>A0A5R9DX75_9ACTN</name>
<comment type="caution">
    <text evidence="1">The sequence shown here is derived from an EMBL/GenBank/DDBJ whole genome shotgun (WGS) entry which is preliminary data.</text>
</comment>
<accession>A0A5R9DX75</accession>
<dbReference type="RefSeq" id="WP_138058272.1">
    <property type="nucleotide sequence ID" value="NZ_VAWE01000002.1"/>
</dbReference>
<evidence type="ECO:0000313" key="1">
    <source>
        <dbReference type="EMBL" id="TLQ39462.1"/>
    </source>
</evidence>
<evidence type="ECO:0000313" key="2">
    <source>
        <dbReference type="Proteomes" id="UP000305921"/>
    </source>
</evidence>
<dbReference type="EMBL" id="VAWE01000002">
    <property type="protein sequence ID" value="TLQ39462.1"/>
    <property type="molecule type" value="Genomic_DNA"/>
</dbReference>
<sequence length="114" mass="12588">MARYRCRPNVMLAAPIVTLPTAIAHHVCAELAGRPDPAWRLLGRLVAAQLFPGSLRHTITLPPRDLNDLLSVLLDISIDFSSDTLSPEACGFTEADIHEAIDLHQHHYGPLLDY</sequence>
<reference evidence="1 2" key="1">
    <citation type="submission" date="2019-05" db="EMBL/GenBank/DDBJ databases">
        <title>Streptomyces marianii sp. nov., a novel marine actinomycete from southern coast of India.</title>
        <authorList>
            <person name="Iniyan A.M."/>
            <person name="Wink J."/>
            <person name="Ramprasad E."/>
            <person name="Ramana C.V."/>
            <person name="Bunk B."/>
            <person name="Sproer C."/>
            <person name="Joseph F.-J.R.S."/>
            <person name="Vincent S.G.P."/>
        </authorList>
    </citation>
    <scope>NUCLEOTIDE SEQUENCE [LARGE SCALE GENOMIC DNA]</scope>
    <source>
        <strain evidence="1 2">ICN19</strain>
    </source>
</reference>
<organism evidence="1 2">
    <name type="scientific">Streptomyces marianii</name>
    <dbReference type="NCBI Taxonomy" id="1817406"/>
    <lineage>
        <taxon>Bacteria</taxon>
        <taxon>Bacillati</taxon>
        <taxon>Actinomycetota</taxon>
        <taxon>Actinomycetes</taxon>
        <taxon>Kitasatosporales</taxon>
        <taxon>Streptomycetaceae</taxon>
        <taxon>Streptomyces</taxon>
    </lineage>
</organism>
<proteinExistence type="predicted"/>
<gene>
    <name evidence="1" type="ORF">FEF34_39550</name>
</gene>
<protein>
    <submittedName>
        <fullName evidence="1">Uncharacterized protein</fullName>
    </submittedName>
</protein>
<dbReference type="AlphaFoldDB" id="A0A5R9DX75"/>
<keyword evidence="2" id="KW-1185">Reference proteome</keyword>
<dbReference type="OrthoDB" id="4206424at2"/>